<protein>
    <submittedName>
        <fullName evidence="2">Uncharacterized protein</fullName>
    </submittedName>
</protein>
<evidence type="ECO:0000313" key="3">
    <source>
        <dbReference type="Proteomes" id="UP001193389"/>
    </source>
</evidence>
<reference evidence="2" key="1">
    <citation type="journal article" date="2020" name="Int. J. Syst. Evol. Microbiol.">
        <title>Aquipluma nitroreducens gen. nov. sp. nov., a novel facultatively anaerobic bacterium isolated from a freshwater lake.</title>
        <authorList>
            <person name="Watanabe M."/>
            <person name="Kojima H."/>
            <person name="Fukui M."/>
        </authorList>
    </citation>
    <scope>NUCLEOTIDE SEQUENCE</scope>
    <source>
        <strain evidence="2">MeG22</strain>
    </source>
</reference>
<gene>
    <name evidence="2" type="ORF">AQPE_4504</name>
</gene>
<feature type="region of interest" description="Disordered" evidence="1">
    <location>
        <begin position="63"/>
        <end position="88"/>
    </location>
</feature>
<accession>A0A5K7SFI7</accession>
<dbReference type="EMBL" id="AP018694">
    <property type="protein sequence ID" value="BBE20313.1"/>
    <property type="molecule type" value="Genomic_DNA"/>
</dbReference>
<dbReference type="KEGG" id="anf:AQPE_4504"/>
<sequence>MRLFLFGVSVFYLLGLKLTSHVEIKSSLSTPTAIDKTKVFPEQKGNAQPLEVKPELQKKDTAISVETKNIRPISPSAKTQKNHTLPRS</sequence>
<evidence type="ECO:0000256" key="1">
    <source>
        <dbReference type="SAM" id="MobiDB-lite"/>
    </source>
</evidence>
<dbReference type="AlphaFoldDB" id="A0A5K7SFI7"/>
<dbReference type="Proteomes" id="UP001193389">
    <property type="component" value="Chromosome"/>
</dbReference>
<evidence type="ECO:0000313" key="2">
    <source>
        <dbReference type="EMBL" id="BBE20313.1"/>
    </source>
</evidence>
<keyword evidence="3" id="KW-1185">Reference proteome</keyword>
<name>A0A5K7SFI7_9BACT</name>
<organism evidence="2 3">
    <name type="scientific">Aquipluma nitroreducens</name>
    <dbReference type="NCBI Taxonomy" id="2010828"/>
    <lineage>
        <taxon>Bacteria</taxon>
        <taxon>Pseudomonadati</taxon>
        <taxon>Bacteroidota</taxon>
        <taxon>Bacteroidia</taxon>
        <taxon>Marinilabiliales</taxon>
        <taxon>Prolixibacteraceae</taxon>
        <taxon>Aquipluma</taxon>
    </lineage>
</organism>
<dbReference type="RefSeq" id="WP_318348473.1">
    <property type="nucleotide sequence ID" value="NZ_AP018694.1"/>
</dbReference>
<proteinExistence type="predicted"/>